<dbReference type="EMBL" id="CM042049">
    <property type="protein sequence ID" value="KAI3747083.1"/>
    <property type="molecule type" value="Genomic_DNA"/>
</dbReference>
<proteinExistence type="predicted"/>
<gene>
    <name evidence="1" type="ORF">L6452_09528</name>
</gene>
<reference evidence="2" key="1">
    <citation type="journal article" date="2022" name="Mol. Ecol. Resour.">
        <title>The genomes of chicory, endive, great burdock and yacon provide insights into Asteraceae palaeo-polyploidization history and plant inulin production.</title>
        <authorList>
            <person name="Fan W."/>
            <person name="Wang S."/>
            <person name="Wang H."/>
            <person name="Wang A."/>
            <person name="Jiang F."/>
            <person name="Liu H."/>
            <person name="Zhao H."/>
            <person name="Xu D."/>
            <person name="Zhang Y."/>
        </authorList>
    </citation>
    <scope>NUCLEOTIDE SEQUENCE [LARGE SCALE GENOMIC DNA]</scope>
    <source>
        <strain evidence="2">cv. Niubang</strain>
    </source>
</reference>
<comment type="caution">
    <text evidence="1">The sequence shown here is derived from an EMBL/GenBank/DDBJ whole genome shotgun (WGS) entry which is preliminary data.</text>
</comment>
<accession>A0ACB9DK93</accession>
<sequence>MAERIRFLFTFICVTSSLMPLSSSSTTDFKTLGSSISLSLTLTQACIDGLMMCYHLNKKGIRETEVNKWWRRLKEERKRWLPLTREYTINLYKYLHGWFLKDFACGLGFLQGSLKRG</sequence>
<protein>
    <submittedName>
        <fullName evidence="1">Uncharacterized protein</fullName>
    </submittedName>
</protein>
<keyword evidence="2" id="KW-1185">Reference proteome</keyword>
<dbReference type="Proteomes" id="UP001055879">
    <property type="component" value="Linkage Group LG03"/>
</dbReference>
<name>A0ACB9DK93_ARCLA</name>
<evidence type="ECO:0000313" key="1">
    <source>
        <dbReference type="EMBL" id="KAI3747083.1"/>
    </source>
</evidence>
<evidence type="ECO:0000313" key="2">
    <source>
        <dbReference type="Proteomes" id="UP001055879"/>
    </source>
</evidence>
<reference evidence="1 2" key="2">
    <citation type="journal article" date="2022" name="Mol. Ecol. Resour.">
        <title>The genomes of chicory, endive, great burdock and yacon provide insights into Asteraceae paleo-polyploidization history and plant inulin production.</title>
        <authorList>
            <person name="Fan W."/>
            <person name="Wang S."/>
            <person name="Wang H."/>
            <person name="Wang A."/>
            <person name="Jiang F."/>
            <person name="Liu H."/>
            <person name="Zhao H."/>
            <person name="Xu D."/>
            <person name="Zhang Y."/>
        </authorList>
    </citation>
    <scope>NUCLEOTIDE SEQUENCE [LARGE SCALE GENOMIC DNA]</scope>
    <source>
        <strain evidence="2">cv. Niubang</strain>
    </source>
</reference>
<organism evidence="1 2">
    <name type="scientific">Arctium lappa</name>
    <name type="common">Greater burdock</name>
    <name type="synonym">Lappa major</name>
    <dbReference type="NCBI Taxonomy" id="4217"/>
    <lineage>
        <taxon>Eukaryota</taxon>
        <taxon>Viridiplantae</taxon>
        <taxon>Streptophyta</taxon>
        <taxon>Embryophyta</taxon>
        <taxon>Tracheophyta</taxon>
        <taxon>Spermatophyta</taxon>
        <taxon>Magnoliopsida</taxon>
        <taxon>eudicotyledons</taxon>
        <taxon>Gunneridae</taxon>
        <taxon>Pentapetalae</taxon>
        <taxon>asterids</taxon>
        <taxon>campanulids</taxon>
        <taxon>Asterales</taxon>
        <taxon>Asteraceae</taxon>
        <taxon>Carduoideae</taxon>
        <taxon>Cardueae</taxon>
        <taxon>Arctiinae</taxon>
        <taxon>Arctium</taxon>
    </lineage>
</organism>